<evidence type="ECO:0000256" key="4">
    <source>
        <dbReference type="ARBA" id="ARBA00022840"/>
    </source>
</evidence>
<dbReference type="PANTHER" id="PTHR43335:SF4">
    <property type="entry name" value="ABC TRANSPORTER, ATP-BINDING PROTEIN"/>
    <property type="match status" value="1"/>
</dbReference>
<reference evidence="6 7" key="1">
    <citation type="submission" date="2017-09" db="EMBL/GenBank/DDBJ databases">
        <title>Large-scale bioinformatics analysis of Bacillus genomes uncovers conserved roles of natural products in bacterial physiology.</title>
        <authorList>
            <consortium name="Agbiome Team Llc"/>
            <person name="Bleich R.M."/>
            <person name="Grubbs K.J."/>
            <person name="Santa Maria K.C."/>
            <person name="Allen S.E."/>
            <person name="Farag S."/>
            <person name="Shank E.A."/>
            <person name="Bowers A."/>
        </authorList>
    </citation>
    <scope>NUCLEOTIDE SEQUENCE [LARGE SCALE GENOMIC DNA]</scope>
    <source>
        <strain evidence="6 7">AFS085496</strain>
    </source>
</reference>
<dbReference type="Gene3D" id="3.40.50.300">
    <property type="entry name" value="P-loop containing nucleotide triphosphate hydrolases"/>
    <property type="match status" value="1"/>
</dbReference>
<evidence type="ECO:0000256" key="3">
    <source>
        <dbReference type="ARBA" id="ARBA00022741"/>
    </source>
</evidence>
<name>A0A9X6WN82_BACTU</name>
<comment type="caution">
    <text evidence="6">The sequence shown here is derived from an EMBL/GenBank/DDBJ whole genome shotgun (WGS) entry which is preliminary data.</text>
</comment>
<dbReference type="GO" id="GO:0005524">
    <property type="term" value="F:ATP binding"/>
    <property type="evidence" value="ECO:0007669"/>
    <property type="project" value="UniProtKB-KW"/>
</dbReference>
<dbReference type="RefSeq" id="WP_065705432.1">
    <property type="nucleotide sequence ID" value="NZ_CP016589.1"/>
</dbReference>
<evidence type="ECO:0000256" key="2">
    <source>
        <dbReference type="ARBA" id="ARBA00022448"/>
    </source>
</evidence>
<dbReference type="PROSITE" id="PS00211">
    <property type="entry name" value="ABC_TRANSPORTER_1"/>
    <property type="match status" value="1"/>
</dbReference>
<protein>
    <submittedName>
        <fullName evidence="6">Multidrug ABC transporter ATP-binding protein</fullName>
    </submittedName>
</protein>
<dbReference type="EMBL" id="NUVX01000032">
    <property type="protein sequence ID" value="PFJ38579.1"/>
    <property type="molecule type" value="Genomic_DNA"/>
</dbReference>
<evidence type="ECO:0000313" key="7">
    <source>
        <dbReference type="Proteomes" id="UP000224003"/>
    </source>
</evidence>
<keyword evidence="4 6" id="KW-0067">ATP-binding</keyword>
<dbReference type="PROSITE" id="PS50893">
    <property type="entry name" value="ABC_TRANSPORTER_2"/>
    <property type="match status" value="1"/>
</dbReference>
<dbReference type="AlphaFoldDB" id="A0A9X6WN82"/>
<dbReference type="SMART" id="SM00382">
    <property type="entry name" value="AAA"/>
    <property type="match status" value="1"/>
</dbReference>
<dbReference type="SUPFAM" id="SSF52540">
    <property type="entry name" value="P-loop containing nucleoside triphosphate hydrolases"/>
    <property type="match status" value="1"/>
</dbReference>
<accession>A0A9X6WN82</accession>
<dbReference type="PANTHER" id="PTHR43335">
    <property type="entry name" value="ABC TRANSPORTER, ATP-BINDING PROTEIN"/>
    <property type="match status" value="1"/>
</dbReference>
<dbReference type="InterPro" id="IPR003593">
    <property type="entry name" value="AAA+_ATPase"/>
</dbReference>
<keyword evidence="2" id="KW-0813">Transport</keyword>
<dbReference type="InterPro" id="IPR017871">
    <property type="entry name" value="ABC_transporter-like_CS"/>
</dbReference>
<evidence type="ECO:0000313" key="6">
    <source>
        <dbReference type="EMBL" id="PFJ38579.1"/>
    </source>
</evidence>
<dbReference type="Pfam" id="PF00005">
    <property type="entry name" value="ABC_tran"/>
    <property type="match status" value="1"/>
</dbReference>
<sequence length="221" mass="24894">MDNEVYLRLINVSKSIKKNKVLDSISLDLQRGKVYGFQGINGSGKTMLFRAICGLIKINEGQIVINNQLLGEEISFPPSIGALIEYPAFLDQYTGFKNLKILASINNKISDDQIRKSLMATGLDPDDKRKFKKYSLGMKQRLGISQVIMEDPDLLIFDEPTNALDEDGIKLVRNLILELKQRNKIILIASHHSEELSILCDEIFKMQEGKVVLSKVRGDLV</sequence>
<keyword evidence="3" id="KW-0547">Nucleotide-binding</keyword>
<dbReference type="InterPro" id="IPR003439">
    <property type="entry name" value="ABC_transporter-like_ATP-bd"/>
</dbReference>
<gene>
    <name evidence="6" type="ORF">COJ15_18045</name>
</gene>
<proteinExistence type="inferred from homology"/>
<dbReference type="InterPro" id="IPR027417">
    <property type="entry name" value="P-loop_NTPase"/>
</dbReference>
<evidence type="ECO:0000256" key="1">
    <source>
        <dbReference type="ARBA" id="ARBA00005417"/>
    </source>
</evidence>
<dbReference type="GO" id="GO:0016887">
    <property type="term" value="F:ATP hydrolysis activity"/>
    <property type="evidence" value="ECO:0007669"/>
    <property type="project" value="InterPro"/>
</dbReference>
<comment type="similarity">
    <text evidence="1">Belongs to the ABC transporter superfamily.</text>
</comment>
<evidence type="ECO:0000259" key="5">
    <source>
        <dbReference type="PROSITE" id="PS50893"/>
    </source>
</evidence>
<dbReference type="Proteomes" id="UP000224003">
    <property type="component" value="Unassembled WGS sequence"/>
</dbReference>
<organism evidence="6 7">
    <name type="scientific">Bacillus thuringiensis</name>
    <dbReference type="NCBI Taxonomy" id="1428"/>
    <lineage>
        <taxon>Bacteria</taxon>
        <taxon>Bacillati</taxon>
        <taxon>Bacillota</taxon>
        <taxon>Bacilli</taxon>
        <taxon>Bacillales</taxon>
        <taxon>Bacillaceae</taxon>
        <taxon>Bacillus</taxon>
        <taxon>Bacillus cereus group</taxon>
    </lineage>
</organism>
<feature type="domain" description="ABC transporter" evidence="5">
    <location>
        <begin position="7"/>
        <end position="221"/>
    </location>
</feature>